<dbReference type="InterPro" id="IPR013632">
    <property type="entry name" value="Rad51_C"/>
</dbReference>
<feature type="domain" description="RecA family profile 1" evidence="11">
    <location>
        <begin position="85"/>
        <end position="264"/>
    </location>
</feature>
<evidence type="ECO:0000256" key="8">
    <source>
        <dbReference type="ARBA" id="ARBA00023204"/>
    </source>
</evidence>
<dbReference type="PROSITE" id="PS50162">
    <property type="entry name" value="RECA_2"/>
    <property type="match status" value="1"/>
</dbReference>
<reference evidence="12" key="1">
    <citation type="submission" date="2019-04" db="EMBL/GenBank/DDBJ databases">
        <authorList>
            <person name="Zhou X."/>
            <person name="Zhao X."/>
        </authorList>
    </citation>
    <scope>NUCLEOTIDE SEQUENCE</scope>
</reference>
<keyword evidence="6" id="KW-0238">DNA-binding</keyword>
<keyword evidence="4" id="KW-0227">DNA damage</keyword>
<keyword evidence="7" id="KW-0233">DNA recombination</keyword>
<dbReference type="GO" id="GO:0003697">
    <property type="term" value="F:single-stranded DNA binding"/>
    <property type="evidence" value="ECO:0007669"/>
    <property type="project" value="TreeGrafter"/>
</dbReference>
<comment type="subcellular location">
    <subcellularLocation>
        <location evidence="1">Nucleus</location>
    </subcellularLocation>
</comment>
<dbReference type="GO" id="GO:0140664">
    <property type="term" value="F:ATP-dependent DNA damage sensor activity"/>
    <property type="evidence" value="ECO:0007669"/>
    <property type="project" value="InterPro"/>
</dbReference>
<evidence type="ECO:0000256" key="4">
    <source>
        <dbReference type="ARBA" id="ARBA00022763"/>
    </source>
</evidence>
<evidence type="ECO:0000256" key="5">
    <source>
        <dbReference type="ARBA" id="ARBA00022840"/>
    </source>
</evidence>
<dbReference type="FunFam" id="3.40.50.300:FF:001665">
    <property type="entry name" value="DNA repair protein RAD51 4"/>
    <property type="match status" value="1"/>
</dbReference>
<dbReference type="GO" id="GO:0042148">
    <property type="term" value="P:DNA strand invasion"/>
    <property type="evidence" value="ECO:0007669"/>
    <property type="project" value="TreeGrafter"/>
</dbReference>
<dbReference type="GO" id="GO:0005524">
    <property type="term" value="F:ATP binding"/>
    <property type="evidence" value="ECO:0007669"/>
    <property type="project" value="UniProtKB-KW"/>
</dbReference>
<dbReference type="GO" id="GO:0000400">
    <property type="term" value="F:four-way junction DNA binding"/>
    <property type="evidence" value="ECO:0007669"/>
    <property type="project" value="TreeGrafter"/>
</dbReference>
<dbReference type="GO" id="GO:0005657">
    <property type="term" value="C:replication fork"/>
    <property type="evidence" value="ECO:0007669"/>
    <property type="project" value="TreeGrafter"/>
</dbReference>
<dbReference type="Pfam" id="PF08423">
    <property type="entry name" value="Rad51"/>
    <property type="match status" value="1"/>
</dbReference>
<dbReference type="Gene3D" id="3.40.50.300">
    <property type="entry name" value="P-loop containing nucleotide triphosphate hydrolases"/>
    <property type="match status" value="1"/>
</dbReference>
<keyword evidence="9" id="KW-0539">Nucleus</keyword>
<evidence type="ECO:0000256" key="3">
    <source>
        <dbReference type="ARBA" id="ARBA00022741"/>
    </source>
</evidence>
<evidence type="ECO:0000256" key="1">
    <source>
        <dbReference type="ARBA" id="ARBA00004123"/>
    </source>
</evidence>
<comment type="similarity">
    <text evidence="2">Belongs to the RecA family. RAD51 subfamily.</text>
</comment>
<name>A0A6M4EJA0_DIACA</name>
<keyword evidence="8" id="KW-0234">DNA repair</keyword>
<dbReference type="GO" id="GO:0007131">
    <property type="term" value="P:reciprocal meiotic recombination"/>
    <property type="evidence" value="ECO:0007669"/>
    <property type="project" value="TreeGrafter"/>
</dbReference>
<comment type="function">
    <text evidence="10">Involved in the homologous recombination repair (HRR) pathway of double-stranded DNA breaks arising during DNA replication or induced by DNA-damaging agents.</text>
</comment>
<keyword evidence="3" id="KW-0547">Nucleotide-binding</keyword>
<dbReference type="PANTHER" id="PTHR46457:SF1">
    <property type="entry name" value="DNA REPAIR PROTEIN RAD51 HOMOLOG 4"/>
    <property type="match status" value="1"/>
</dbReference>
<dbReference type="InterPro" id="IPR020588">
    <property type="entry name" value="RecA_ATP-bd"/>
</dbReference>
<evidence type="ECO:0000256" key="7">
    <source>
        <dbReference type="ARBA" id="ARBA00023172"/>
    </source>
</evidence>
<dbReference type="InterPro" id="IPR027417">
    <property type="entry name" value="P-loop_NTPase"/>
</dbReference>
<dbReference type="EMBL" id="MK733915">
    <property type="protein sequence ID" value="QJQ81677.1"/>
    <property type="molecule type" value="mRNA"/>
</dbReference>
<protein>
    <submittedName>
        <fullName evidence="12">DNA repair protein RAD51-like protein 4</fullName>
    </submittedName>
</protein>
<evidence type="ECO:0000259" key="11">
    <source>
        <dbReference type="PROSITE" id="PS50162"/>
    </source>
</evidence>
<proteinExistence type="evidence at transcript level"/>
<evidence type="ECO:0000256" key="9">
    <source>
        <dbReference type="ARBA" id="ARBA00023242"/>
    </source>
</evidence>
<dbReference type="GO" id="GO:0000723">
    <property type="term" value="P:telomere maintenance"/>
    <property type="evidence" value="ECO:0007669"/>
    <property type="project" value="TreeGrafter"/>
</dbReference>
<evidence type="ECO:0000256" key="6">
    <source>
        <dbReference type="ARBA" id="ARBA00023125"/>
    </source>
</evidence>
<dbReference type="SUPFAM" id="SSF52540">
    <property type="entry name" value="P-loop containing nucleoside triphosphate hydrolases"/>
    <property type="match status" value="1"/>
</dbReference>
<dbReference type="GO" id="GO:0033063">
    <property type="term" value="C:Rad51B-Rad51C-Rad51D-XRCC2 complex"/>
    <property type="evidence" value="ECO:0007669"/>
    <property type="project" value="TreeGrafter"/>
</dbReference>
<dbReference type="GO" id="GO:0000724">
    <property type="term" value="P:double-strand break repair via homologous recombination"/>
    <property type="evidence" value="ECO:0007669"/>
    <property type="project" value="TreeGrafter"/>
</dbReference>
<keyword evidence="5" id="KW-0067">ATP-binding</keyword>
<dbReference type="CDD" id="cd19489">
    <property type="entry name" value="Rad51D"/>
    <property type="match status" value="1"/>
</dbReference>
<dbReference type="PANTHER" id="PTHR46457">
    <property type="entry name" value="DNA REPAIR PROTEIN RAD51 HOMOLOG 4"/>
    <property type="match status" value="1"/>
</dbReference>
<accession>A0A6M4EJA0</accession>
<evidence type="ECO:0000256" key="10">
    <source>
        <dbReference type="ARBA" id="ARBA00056000"/>
    </source>
</evidence>
<dbReference type="GO" id="GO:0005815">
    <property type="term" value="C:microtubule organizing center"/>
    <property type="evidence" value="ECO:0007669"/>
    <property type="project" value="TreeGrafter"/>
</dbReference>
<dbReference type="InterPro" id="IPR051988">
    <property type="entry name" value="HRR_RAD51_Paralog"/>
</dbReference>
<sequence>MVLLKTMEHQSPVIDSTFIDFCNSRGILTVEDFLIHDLNSLKLFAEKQFDSERLKQGIDQVLLIVNGLHKPWLNGVELLKDAQENKRNLSLTFEGFNSFLHGGLREGFVTELVGPSSSGKTQACLQAATCVAKGHVGGVVFIDTGNSFSASRIARLISHASCSTSAQQNHNALHNVMKNISCHPVFDIFSLFDVLHQLELKLKQQMLSRQCSVRLLIVDSFSSLIIPFLGGGGPHGHALMVSAGFLLKKIAHEYNVCVLVTNHMVAGEGGSAKPALGESWKTVPHVRLLLSHDREKHNCSISVVKHPSVAAGNQTMFTIHGWSQSSS</sequence>
<dbReference type="InterPro" id="IPR047323">
    <property type="entry name" value="Rad51D_C"/>
</dbReference>
<evidence type="ECO:0000256" key="2">
    <source>
        <dbReference type="ARBA" id="ARBA00007095"/>
    </source>
</evidence>
<dbReference type="AlphaFoldDB" id="A0A6M4EJA0"/>
<evidence type="ECO:0000313" key="12">
    <source>
        <dbReference type="EMBL" id="QJQ81677.1"/>
    </source>
</evidence>
<organism evidence="12">
    <name type="scientific">Dianthus caryophyllus</name>
    <name type="common">Carnation</name>
    <name type="synonym">Clove pink</name>
    <dbReference type="NCBI Taxonomy" id="3570"/>
    <lineage>
        <taxon>Eukaryota</taxon>
        <taxon>Viridiplantae</taxon>
        <taxon>Streptophyta</taxon>
        <taxon>Embryophyta</taxon>
        <taxon>Tracheophyta</taxon>
        <taxon>Spermatophyta</taxon>
        <taxon>Magnoliopsida</taxon>
        <taxon>eudicotyledons</taxon>
        <taxon>Gunneridae</taxon>
        <taxon>Pentapetalae</taxon>
        <taxon>Caryophyllales</taxon>
        <taxon>Caryophyllaceae</taxon>
        <taxon>Caryophylleae</taxon>
        <taxon>Dianthus</taxon>
    </lineage>
</organism>